<keyword evidence="4" id="KW-0808">Transferase</keyword>
<proteinExistence type="inferred from homology"/>
<dbReference type="InterPro" id="IPR029063">
    <property type="entry name" value="SAM-dependent_MTases_sf"/>
</dbReference>
<dbReference type="InterPro" id="IPR054520">
    <property type="entry name" value="M_Eco57I_C"/>
</dbReference>
<evidence type="ECO:0000256" key="3">
    <source>
        <dbReference type="ARBA" id="ARBA00022603"/>
    </source>
</evidence>
<dbReference type="RefSeq" id="WP_117505364.1">
    <property type="nucleotide sequence ID" value="NZ_CABVEJ010000002.1"/>
</dbReference>
<evidence type="ECO:0000259" key="8">
    <source>
        <dbReference type="Pfam" id="PF22837"/>
    </source>
</evidence>
<accession>A0A3E2TBP3</accession>
<dbReference type="SUPFAM" id="SSF53335">
    <property type="entry name" value="S-adenosyl-L-methionine-dependent methyltransferases"/>
    <property type="match status" value="1"/>
</dbReference>
<dbReference type="GO" id="GO:0009007">
    <property type="term" value="F:site-specific DNA-methyltransferase (adenine-specific) activity"/>
    <property type="evidence" value="ECO:0007669"/>
    <property type="project" value="UniProtKB-EC"/>
</dbReference>
<evidence type="ECO:0000256" key="2">
    <source>
        <dbReference type="ARBA" id="ARBA00011900"/>
    </source>
</evidence>
<comment type="similarity">
    <text evidence="1">Belongs to the N(4)/N(6)-methyltransferase family.</text>
</comment>
<name>A0A3E2TBP3_9FIRM</name>
<evidence type="ECO:0000313" key="10">
    <source>
        <dbReference type="Proteomes" id="UP000261140"/>
    </source>
</evidence>
<feature type="domain" description="Type II methyltransferase M.Eco57I C-terminal" evidence="8">
    <location>
        <begin position="240"/>
        <end position="497"/>
    </location>
</feature>
<dbReference type="GO" id="GO:0003676">
    <property type="term" value="F:nucleic acid binding"/>
    <property type="evidence" value="ECO:0007669"/>
    <property type="project" value="InterPro"/>
</dbReference>
<dbReference type="Proteomes" id="UP000261140">
    <property type="component" value="Unassembled WGS sequence"/>
</dbReference>
<reference evidence="9 10" key="1">
    <citation type="submission" date="2018-08" db="EMBL/GenBank/DDBJ databases">
        <title>A genome reference for cultivated species of the human gut microbiota.</title>
        <authorList>
            <person name="Zou Y."/>
            <person name="Xue W."/>
            <person name="Luo G."/>
        </authorList>
    </citation>
    <scope>NUCLEOTIDE SEQUENCE [LARGE SCALE GENOMIC DNA]</scope>
    <source>
        <strain evidence="9 10">AF36-11AT</strain>
    </source>
</reference>
<dbReference type="EC" id="2.1.1.72" evidence="2"/>
<gene>
    <name evidence="9" type="ORF">DWZ89_06340</name>
</gene>
<evidence type="ECO:0000256" key="4">
    <source>
        <dbReference type="ARBA" id="ARBA00022679"/>
    </source>
</evidence>
<dbReference type="InterPro" id="IPR011639">
    <property type="entry name" value="MethylTrfase_TaqI-like_dom"/>
</dbReference>
<protein>
    <recommendedName>
        <fullName evidence="2">site-specific DNA-methyltransferase (adenine-specific)</fullName>
        <ecNumber evidence="2">2.1.1.72</ecNumber>
    </recommendedName>
</protein>
<dbReference type="InterPro" id="IPR002052">
    <property type="entry name" value="DNA_methylase_N6_adenine_CS"/>
</dbReference>
<dbReference type="GO" id="GO:0032259">
    <property type="term" value="P:methylation"/>
    <property type="evidence" value="ECO:0007669"/>
    <property type="project" value="UniProtKB-KW"/>
</dbReference>
<dbReference type="GO" id="GO:0006304">
    <property type="term" value="P:DNA modification"/>
    <property type="evidence" value="ECO:0007669"/>
    <property type="project" value="InterPro"/>
</dbReference>
<feature type="domain" description="Type II methyltransferase M.TaqI-like" evidence="7">
    <location>
        <begin position="79"/>
        <end position="191"/>
    </location>
</feature>
<evidence type="ECO:0000256" key="6">
    <source>
        <dbReference type="ARBA" id="ARBA00047942"/>
    </source>
</evidence>
<dbReference type="PROSITE" id="PS00092">
    <property type="entry name" value="N6_MTASE"/>
    <property type="match status" value="1"/>
</dbReference>
<dbReference type="Pfam" id="PF07669">
    <property type="entry name" value="Eco57I"/>
    <property type="match status" value="1"/>
</dbReference>
<comment type="caution">
    <text evidence="9">The sequence shown here is derived from an EMBL/GenBank/DDBJ whole genome shotgun (WGS) entry which is preliminary data.</text>
</comment>
<evidence type="ECO:0000313" key="9">
    <source>
        <dbReference type="EMBL" id="RGB72096.1"/>
    </source>
</evidence>
<dbReference type="CDD" id="cd02440">
    <property type="entry name" value="AdoMet_MTases"/>
    <property type="match status" value="1"/>
</dbReference>
<dbReference type="EMBL" id="QVEQ01000003">
    <property type="protein sequence ID" value="RGB72096.1"/>
    <property type="molecule type" value="Genomic_DNA"/>
</dbReference>
<dbReference type="Gene3D" id="3.40.50.150">
    <property type="entry name" value="Vaccinia Virus protein VP39"/>
    <property type="match status" value="1"/>
</dbReference>
<dbReference type="InterPro" id="IPR050953">
    <property type="entry name" value="N4_N6_ade-DNA_methylase"/>
</dbReference>
<evidence type="ECO:0000256" key="1">
    <source>
        <dbReference type="ARBA" id="ARBA00006594"/>
    </source>
</evidence>
<dbReference type="PRINTS" id="PR00507">
    <property type="entry name" value="N12N6MTFRASE"/>
</dbReference>
<keyword evidence="5" id="KW-0949">S-adenosyl-L-methionine</keyword>
<evidence type="ECO:0000256" key="5">
    <source>
        <dbReference type="ARBA" id="ARBA00022691"/>
    </source>
</evidence>
<dbReference type="Pfam" id="PF22837">
    <property type="entry name" value="M_Eco57I_C"/>
    <property type="match status" value="1"/>
</dbReference>
<organism evidence="9 10">
    <name type="scientific">Faecalibacterium prausnitzii</name>
    <dbReference type="NCBI Taxonomy" id="853"/>
    <lineage>
        <taxon>Bacteria</taxon>
        <taxon>Bacillati</taxon>
        <taxon>Bacillota</taxon>
        <taxon>Clostridia</taxon>
        <taxon>Eubacteriales</taxon>
        <taxon>Oscillospiraceae</taxon>
        <taxon>Faecalibacterium</taxon>
    </lineage>
</organism>
<keyword evidence="3" id="KW-0489">Methyltransferase</keyword>
<dbReference type="PANTHER" id="PTHR33841">
    <property type="entry name" value="DNA METHYLTRANSFERASE YEEA-RELATED"/>
    <property type="match status" value="1"/>
</dbReference>
<dbReference type="PANTHER" id="PTHR33841:SF5">
    <property type="entry name" value="DNA METHYLASE (MODIFICATION METHYLASE) (METHYLTRANSFERASE)-RELATED"/>
    <property type="match status" value="1"/>
</dbReference>
<comment type="catalytic activity">
    <reaction evidence="6">
        <text>a 2'-deoxyadenosine in DNA + S-adenosyl-L-methionine = an N(6)-methyl-2'-deoxyadenosine in DNA + S-adenosyl-L-homocysteine + H(+)</text>
        <dbReference type="Rhea" id="RHEA:15197"/>
        <dbReference type="Rhea" id="RHEA-COMP:12418"/>
        <dbReference type="Rhea" id="RHEA-COMP:12419"/>
        <dbReference type="ChEBI" id="CHEBI:15378"/>
        <dbReference type="ChEBI" id="CHEBI:57856"/>
        <dbReference type="ChEBI" id="CHEBI:59789"/>
        <dbReference type="ChEBI" id="CHEBI:90615"/>
        <dbReference type="ChEBI" id="CHEBI:90616"/>
        <dbReference type="EC" id="2.1.1.72"/>
    </reaction>
</comment>
<evidence type="ECO:0000259" key="7">
    <source>
        <dbReference type="Pfam" id="PF07669"/>
    </source>
</evidence>
<dbReference type="AlphaFoldDB" id="A0A3E2TBP3"/>
<sequence>MDEKLSGSYYTPQKTIHFIYNYLQQQHKPIKSILEPSAGDGRFIRLFSKSNSVGNIVGVELYQEKVQAINERILSPKVTMIAADFLEYSSTCKAKFDLVVGNPPYINIKNMDKKFLEAARSLCQSLNLPESLIQNAWVAFVIAATQLLSKTGTVFFVLPTEFLQVQYAEKLRGFLEKKFNTIHILSFEERMFPEIEQEACLVYLTNENQGLPYISYRQYAKLDSKTPILESRIERNKPLKKWSNAVLSDEEIDLLNRITNQYTTIAKLSDSAPGIVTGANNKFILTKEEVDQYECAQYVKPIISKGVMAKNKFEVNHALISELASAGKKVYLLDLVGTKPDELPVSLKNYLSIVASTKRNGVEIQKSYKCSKREPWYGVPIVKSGRVIFFKRYDLCPRISTNPAEIYTTDIAYNLRLHEGIDPESLVFCFYNSLTLAQCEFVGRYYAGGVSELTPNEFRTISVPYRQIKPCDIERAKQMFNDNEDLNQLVAFVNSKTLEVDLSTDEITRLNAIRTKLIKRRK</sequence>